<sequence>IKLSPRPYSSIIATGLFSPSTEQSPLSLTHSMVPGERQRLSSIPSSSLERQGLGEDVPSCPRILSMKGSASGIFEVWRH</sequence>
<feature type="compositionally biased region" description="Polar residues" evidence="1">
    <location>
        <begin position="20"/>
        <end position="30"/>
    </location>
</feature>
<evidence type="ECO:0000313" key="2">
    <source>
        <dbReference type="EMBL" id="JAP06562.1"/>
    </source>
</evidence>
<proteinExistence type="predicted"/>
<feature type="non-terminal residue" evidence="2">
    <location>
        <position position="1"/>
    </location>
</feature>
<dbReference type="AlphaFoldDB" id="A0A0V0GEE0"/>
<dbReference type="EMBL" id="GEDG01040913">
    <property type="protein sequence ID" value="JAP06562.1"/>
    <property type="molecule type" value="Transcribed_RNA"/>
</dbReference>
<reference evidence="2" key="1">
    <citation type="submission" date="2015-12" db="EMBL/GenBank/DDBJ databases">
        <title>Gene expression during late stages of embryo sac development: a critical building block for successful pollen-pistil interactions.</title>
        <authorList>
            <person name="Liu Y."/>
            <person name="Joly V."/>
            <person name="Sabar M."/>
            <person name="Matton D.P."/>
        </authorList>
    </citation>
    <scope>NUCLEOTIDE SEQUENCE</scope>
</reference>
<name>A0A0V0GEE0_SOLCH</name>
<evidence type="ECO:0000256" key="1">
    <source>
        <dbReference type="SAM" id="MobiDB-lite"/>
    </source>
</evidence>
<protein>
    <submittedName>
        <fullName evidence="2">Putative ovule protein</fullName>
    </submittedName>
</protein>
<feature type="compositionally biased region" description="Polar residues" evidence="1">
    <location>
        <begin position="40"/>
        <end position="49"/>
    </location>
</feature>
<feature type="region of interest" description="Disordered" evidence="1">
    <location>
        <begin position="20"/>
        <end position="55"/>
    </location>
</feature>
<organism evidence="2">
    <name type="scientific">Solanum chacoense</name>
    <name type="common">Chaco potato</name>
    <dbReference type="NCBI Taxonomy" id="4108"/>
    <lineage>
        <taxon>Eukaryota</taxon>
        <taxon>Viridiplantae</taxon>
        <taxon>Streptophyta</taxon>
        <taxon>Embryophyta</taxon>
        <taxon>Tracheophyta</taxon>
        <taxon>Spermatophyta</taxon>
        <taxon>Magnoliopsida</taxon>
        <taxon>eudicotyledons</taxon>
        <taxon>Gunneridae</taxon>
        <taxon>Pentapetalae</taxon>
        <taxon>asterids</taxon>
        <taxon>lamiids</taxon>
        <taxon>Solanales</taxon>
        <taxon>Solanaceae</taxon>
        <taxon>Solanoideae</taxon>
        <taxon>Solaneae</taxon>
        <taxon>Solanum</taxon>
    </lineage>
</organism>
<accession>A0A0V0GEE0</accession>